<dbReference type="GO" id="GO:0008047">
    <property type="term" value="F:enzyme activator activity"/>
    <property type="evidence" value="ECO:0007669"/>
    <property type="project" value="InterPro"/>
</dbReference>
<keyword evidence="3" id="KW-0064">Aspartyl protease</keyword>
<dbReference type="EMBL" id="LHYF01000046">
    <property type="protein sequence ID" value="KXB06213.1"/>
    <property type="molecule type" value="Genomic_DNA"/>
</dbReference>
<dbReference type="Pfam" id="PF01750">
    <property type="entry name" value="HycI"/>
    <property type="match status" value="1"/>
</dbReference>
<dbReference type="InterPro" id="IPR023430">
    <property type="entry name" value="Pept_HybD-like_dom_sf"/>
</dbReference>
<evidence type="ECO:0000256" key="2">
    <source>
        <dbReference type="ARBA" id="ARBA00022670"/>
    </source>
</evidence>
<dbReference type="Gene3D" id="3.40.50.1450">
    <property type="entry name" value="HybD-like"/>
    <property type="match status" value="1"/>
</dbReference>
<comment type="caution">
    <text evidence="5">The sequence shown here is derived from an EMBL/GenBank/DDBJ whole genome shotgun (WGS) entry which is preliminary data.</text>
</comment>
<evidence type="ECO:0000256" key="3">
    <source>
        <dbReference type="ARBA" id="ARBA00022750"/>
    </source>
</evidence>
<dbReference type="PANTHER" id="PTHR30302:SF1">
    <property type="entry name" value="HYDROGENASE 2 MATURATION PROTEASE"/>
    <property type="match status" value="1"/>
</dbReference>
<keyword evidence="4" id="KW-0378">Hydrolase</keyword>
<evidence type="ECO:0000256" key="1">
    <source>
        <dbReference type="ARBA" id="ARBA00006814"/>
    </source>
</evidence>
<dbReference type="SUPFAM" id="SSF53163">
    <property type="entry name" value="HybD-like"/>
    <property type="match status" value="1"/>
</dbReference>
<dbReference type="NCBIfam" id="TIGR00072">
    <property type="entry name" value="hydrog_prot"/>
    <property type="match status" value="1"/>
</dbReference>
<evidence type="ECO:0008006" key="7">
    <source>
        <dbReference type="Google" id="ProtNLM"/>
    </source>
</evidence>
<keyword evidence="6" id="KW-1185">Reference proteome</keyword>
<accession>A0A133VID1</accession>
<organism evidence="5 6">
    <name type="scientific">candidate division MSBL1 archaeon SCGC-AAA382C18</name>
    <dbReference type="NCBI Taxonomy" id="1698281"/>
    <lineage>
        <taxon>Archaea</taxon>
        <taxon>Methanobacteriati</taxon>
        <taxon>Methanobacteriota</taxon>
        <taxon>candidate division MSBL1</taxon>
    </lineage>
</organism>
<dbReference type="CDD" id="cd00518">
    <property type="entry name" value="H2MP"/>
    <property type="match status" value="1"/>
</dbReference>
<dbReference type="AlphaFoldDB" id="A0A133VID1"/>
<dbReference type="PRINTS" id="PR00446">
    <property type="entry name" value="HYDRGNUPTAKE"/>
</dbReference>
<evidence type="ECO:0000313" key="6">
    <source>
        <dbReference type="Proteomes" id="UP000070404"/>
    </source>
</evidence>
<sequence length="151" mass="16725">MKGIIGIGNPLKSDDGIGVALLREMEKREFPQQVQTFEVGIASMDLLHILEDLDKAILIDAVHFGGAPGDYCFFTPDNVDSLQESSSPHTADILDVLELSREMGGLPEEIIIMGIEPDDTSFGEGFSKNLEENFPELKKTLYEKIGVFFEF</sequence>
<keyword evidence="2" id="KW-0645">Protease</keyword>
<evidence type="ECO:0000256" key="4">
    <source>
        <dbReference type="ARBA" id="ARBA00022801"/>
    </source>
</evidence>
<dbReference type="Proteomes" id="UP000070404">
    <property type="component" value="Unassembled WGS sequence"/>
</dbReference>
<proteinExistence type="inferred from homology"/>
<protein>
    <recommendedName>
        <fullName evidence="7">Hydrogenase maturation protease</fullName>
    </recommendedName>
</protein>
<name>A0A133VID1_9EURY</name>
<dbReference type="GO" id="GO:0004190">
    <property type="term" value="F:aspartic-type endopeptidase activity"/>
    <property type="evidence" value="ECO:0007669"/>
    <property type="project" value="UniProtKB-KW"/>
</dbReference>
<dbReference type="PANTHER" id="PTHR30302">
    <property type="entry name" value="HYDROGENASE 1 MATURATION PROTEASE"/>
    <property type="match status" value="1"/>
</dbReference>
<reference evidence="5 6" key="1">
    <citation type="journal article" date="2016" name="Sci. Rep.">
        <title>Metabolic traits of an uncultured archaeal lineage -MSBL1- from brine pools of the Red Sea.</title>
        <authorList>
            <person name="Mwirichia R."/>
            <person name="Alam I."/>
            <person name="Rashid M."/>
            <person name="Vinu M."/>
            <person name="Ba-Alawi W."/>
            <person name="Anthony Kamau A."/>
            <person name="Kamanda Ngugi D."/>
            <person name="Goker M."/>
            <person name="Klenk H.P."/>
            <person name="Bajic V."/>
            <person name="Stingl U."/>
        </authorList>
    </citation>
    <scope>NUCLEOTIDE SEQUENCE [LARGE SCALE GENOMIC DNA]</scope>
    <source>
        <strain evidence="5">SCGC-AAA382C18</strain>
    </source>
</reference>
<dbReference type="InterPro" id="IPR000671">
    <property type="entry name" value="Peptidase_A31"/>
</dbReference>
<comment type="similarity">
    <text evidence="1">Belongs to the peptidase A31 family.</text>
</comment>
<gene>
    <name evidence="5" type="ORF">AKJ52_02440</name>
</gene>
<evidence type="ECO:0000313" key="5">
    <source>
        <dbReference type="EMBL" id="KXB06213.1"/>
    </source>
</evidence>
<dbReference type="GO" id="GO:0016485">
    <property type="term" value="P:protein processing"/>
    <property type="evidence" value="ECO:0007669"/>
    <property type="project" value="TreeGrafter"/>
</dbReference>